<comment type="similarity">
    <text evidence="2 10">Belongs to the RNA methyltransferase RsmE family.</text>
</comment>
<dbReference type="GO" id="GO:0070042">
    <property type="term" value="F:rRNA (uridine-N3-)-methyltransferase activity"/>
    <property type="evidence" value="ECO:0007669"/>
    <property type="project" value="TreeGrafter"/>
</dbReference>
<dbReference type="EC" id="2.1.1.193" evidence="10"/>
<feature type="domain" description="Ribosomal RNA small subunit methyltransferase E PUA-like" evidence="12">
    <location>
        <begin position="39"/>
        <end position="86"/>
    </location>
</feature>
<organism evidence="13">
    <name type="scientific">candidate division WOR-3 bacterium</name>
    <dbReference type="NCBI Taxonomy" id="2052148"/>
    <lineage>
        <taxon>Bacteria</taxon>
        <taxon>Bacteria division WOR-3</taxon>
    </lineage>
</organism>
<sequence length="261" mass="29079">MQHPNRYPSRGSRNAGRNNFIMEYFYIPELKPGTAVTDLSGAEARHMMKVLRYQPGDEVYATNGRGQEFRLIIRRVQPNKVTLEVCSVRAGEREPKHPLTLAPAVLKGDKLSQVVEAAAELGVKEIIPFRSARVVGRLSETKYRRLRQVAVSGMKTALRTVLPEVRPAREFSELVADFPHYERVVVAYEEERVRRLEEVLEPAVESVLVVIGPEGGFTPEEVAAMSAAGARLFTLGPRRFRAETAAIAAVTLCLARLGDLQ</sequence>
<evidence type="ECO:0000256" key="8">
    <source>
        <dbReference type="ARBA" id="ARBA00025699"/>
    </source>
</evidence>
<proteinExistence type="inferred from homology"/>
<comment type="catalytic activity">
    <reaction evidence="9 10">
        <text>uridine(1498) in 16S rRNA + S-adenosyl-L-methionine = N(3)-methyluridine(1498) in 16S rRNA + S-adenosyl-L-homocysteine + H(+)</text>
        <dbReference type="Rhea" id="RHEA:42920"/>
        <dbReference type="Rhea" id="RHEA-COMP:10283"/>
        <dbReference type="Rhea" id="RHEA-COMP:10284"/>
        <dbReference type="ChEBI" id="CHEBI:15378"/>
        <dbReference type="ChEBI" id="CHEBI:57856"/>
        <dbReference type="ChEBI" id="CHEBI:59789"/>
        <dbReference type="ChEBI" id="CHEBI:65315"/>
        <dbReference type="ChEBI" id="CHEBI:74502"/>
        <dbReference type="EC" id="2.1.1.193"/>
    </reaction>
</comment>
<evidence type="ECO:0000313" key="14">
    <source>
        <dbReference type="EMBL" id="HFJ53590.1"/>
    </source>
</evidence>
<evidence type="ECO:0000256" key="3">
    <source>
        <dbReference type="ARBA" id="ARBA00022490"/>
    </source>
</evidence>
<dbReference type="InterPro" id="IPR006700">
    <property type="entry name" value="RsmE"/>
</dbReference>
<dbReference type="InterPro" id="IPR046886">
    <property type="entry name" value="RsmE_MTase_dom"/>
</dbReference>
<dbReference type="InterPro" id="IPR029026">
    <property type="entry name" value="tRNA_m1G_MTases_N"/>
</dbReference>
<dbReference type="InterPro" id="IPR029028">
    <property type="entry name" value="Alpha/beta_knot_MTases"/>
</dbReference>
<keyword evidence="3 10" id="KW-0963">Cytoplasm</keyword>
<dbReference type="PANTHER" id="PTHR30027:SF3">
    <property type="entry name" value="16S RRNA (URACIL(1498)-N(3))-METHYLTRANSFERASE"/>
    <property type="match status" value="1"/>
</dbReference>
<evidence type="ECO:0000256" key="7">
    <source>
        <dbReference type="ARBA" id="ARBA00022691"/>
    </source>
</evidence>
<keyword evidence="5 10" id="KW-0489">Methyltransferase</keyword>
<comment type="caution">
    <text evidence="13">The sequence shown here is derived from an EMBL/GenBank/DDBJ whole genome shotgun (WGS) entry which is preliminary data.</text>
</comment>
<evidence type="ECO:0000256" key="1">
    <source>
        <dbReference type="ARBA" id="ARBA00004496"/>
    </source>
</evidence>
<dbReference type="SUPFAM" id="SSF75217">
    <property type="entry name" value="alpha/beta knot"/>
    <property type="match status" value="1"/>
</dbReference>
<evidence type="ECO:0000259" key="12">
    <source>
        <dbReference type="Pfam" id="PF20260"/>
    </source>
</evidence>
<comment type="function">
    <text evidence="8 10">Specifically methylates the N3 position of the uracil ring of uridine 1498 (m3U1498) in 16S rRNA. Acts on the fully assembled 30S ribosomal subunit.</text>
</comment>
<dbReference type="InterPro" id="IPR015947">
    <property type="entry name" value="PUA-like_sf"/>
</dbReference>
<dbReference type="CDD" id="cd18084">
    <property type="entry name" value="RsmE-like"/>
    <property type="match status" value="1"/>
</dbReference>
<keyword evidence="7 10" id="KW-0949">S-adenosyl-L-methionine</keyword>
<dbReference type="Pfam" id="PF04452">
    <property type="entry name" value="Methyltrans_RNA"/>
    <property type="match status" value="1"/>
</dbReference>
<dbReference type="InterPro" id="IPR046887">
    <property type="entry name" value="RsmE_PUA-like"/>
</dbReference>
<dbReference type="NCBIfam" id="TIGR00046">
    <property type="entry name" value="RsmE family RNA methyltransferase"/>
    <property type="match status" value="1"/>
</dbReference>
<keyword evidence="4 10" id="KW-0698">rRNA processing</keyword>
<dbReference type="SUPFAM" id="SSF88697">
    <property type="entry name" value="PUA domain-like"/>
    <property type="match status" value="1"/>
</dbReference>
<dbReference type="GO" id="GO:0005737">
    <property type="term" value="C:cytoplasm"/>
    <property type="evidence" value="ECO:0007669"/>
    <property type="project" value="UniProtKB-SubCell"/>
</dbReference>
<dbReference type="EMBL" id="DSLG01000008">
    <property type="protein sequence ID" value="HEA87751.1"/>
    <property type="molecule type" value="Genomic_DNA"/>
</dbReference>
<dbReference type="AlphaFoldDB" id="A0A7C1T1X6"/>
<name>A0A7C1T1X6_UNCW3</name>
<keyword evidence="6 10" id="KW-0808">Transferase</keyword>
<reference evidence="13" key="1">
    <citation type="journal article" date="2020" name="mSystems">
        <title>Genome- and Community-Level Interaction Insights into Carbon Utilization and Element Cycling Functions of Hydrothermarchaeota in Hydrothermal Sediment.</title>
        <authorList>
            <person name="Zhou Z."/>
            <person name="Liu Y."/>
            <person name="Xu W."/>
            <person name="Pan J."/>
            <person name="Luo Z.H."/>
            <person name="Li M."/>
        </authorList>
    </citation>
    <scope>NUCLEOTIDE SEQUENCE [LARGE SCALE GENOMIC DNA]</scope>
    <source>
        <strain evidence="13">SpSt-265</strain>
        <strain evidence="14">SpSt-465</strain>
    </source>
</reference>
<evidence type="ECO:0000256" key="9">
    <source>
        <dbReference type="ARBA" id="ARBA00047944"/>
    </source>
</evidence>
<comment type="subcellular location">
    <subcellularLocation>
        <location evidence="1 10">Cytoplasm</location>
    </subcellularLocation>
</comment>
<evidence type="ECO:0000256" key="4">
    <source>
        <dbReference type="ARBA" id="ARBA00022552"/>
    </source>
</evidence>
<dbReference type="Gene3D" id="3.40.1280.10">
    <property type="match status" value="1"/>
</dbReference>
<dbReference type="PIRSF" id="PIRSF015601">
    <property type="entry name" value="MTase_slr0722"/>
    <property type="match status" value="1"/>
</dbReference>
<accession>A0A7C1T1X6</accession>
<gene>
    <name evidence="13" type="ORF">ENP94_07085</name>
    <name evidence="14" type="ORF">ENS16_02735</name>
</gene>
<evidence type="ECO:0000259" key="11">
    <source>
        <dbReference type="Pfam" id="PF04452"/>
    </source>
</evidence>
<protein>
    <recommendedName>
        <fullName evidence="10">Ribosomal RNA small subunit methyltransferase E</fullName>
        <ecNumber evidence="10">2.1.1.193</ecNumber>
    </recommendedName>
</protein>
<feature type="domain" description="Ribosomal RNA small subunit methyltransferase E methyltransferase" evidence="11">
    <location>
        <begin position="95"/>
        <end position="252"/>
    </location>
</feature>
<dbReference type="EMBL" id="DSTU01000004">
    <property type="protein sequence ID" value="HFJ53590.1"/>
    <property type="molecule type" value="Genomic_DNA"/>
</dbReference>
<evidence type="ECO:0000256" key="5">
    <source>
        <dbReference type="ARBA" id="ARBA00022603"/>
    </source>
</evidence>
<evidence type="ECO:0000256" key="6">
    <source>
        <dbReference type="ARBA" id="ARBA00022679"/>
    </source>
</evidence>
<evidence type="ECO:0000256" key="2">
    <source>
        <dbReference type="ARBA" id="ARBA00005528"/>
    </source>
</evidence>
<dbReference type="PANTHER" id="PTHR30027">
    <property type="entry name" value="RIBOSOMAL RNA SMALL SUBUNIT METHYLTRANSFERASE E"/>
    <property type="match status" value="1"/>
</dbReference>
<dbReference type="Pfam" id="PF20260">
    <property type="entry name" value="PUA_4"/>
    <property type="match status" value="1"/>
</dbReference>
<dbReference type="GO" id="GO:0070475">
    <property type="term" value="P:rRNA base methylation"/>
    <property type="evidence" value="ECO:0007669"/>
    <property type="project" value="TreeGrafter"/>
</dbReference>
<evidence type="ECO:0000256" key="10">
    <source>
        <dbReference type="PIRNR" id="PIRNR015601"/>
    </source>
</evidence>
<evidence type="ECO:0000313" key="13">
    <source>
        <dbReference type="EMBL" id="HEA87751.1"/>
    </source>
</evidence>